<protein>
    <recommendedName>
        <fullName evidence="1">F-box domain-containing protein</fullName>
    </recommendedName>
</protein>
<dbReference type="AlphaFoldDB" id="A0A2P2K592"/>
<dbReference type="Pfam" id="PF00646">
    <property type="entry name" value="F-box"/>
    <property type="match status" value="1"/>
</dbReference>
<dbReference type="PROSITE" id="PS50181">
    <property type="entry name" value="FBOX"/>
    <property type="match status" value="1"/>
</dbReference>
<dbReference type="InterPro" id="IPR036047">
    <property type="entry name" value="F-box-like_dom_sf"/>
</dbReference>
<dbReference type="EMBL" id="GGEC01020421">
    <property type="protein sequence ID" value="MBX00905.1"/>
    <property type="molecule type" value="Transcribed_RNA"/>
</dbReference>
<dbReference type="EMBL" id="GGEC01020422">
    <property type="protein sequence ID" value="MBX00906.1"/>
    <property type="molecule type" value="Transcribed_RNA"/>
</dbReference>
<dbReference type="EMBL" id="GGEC01020424">
    <property type="protein sequence ID" value="MBX00908.1"/>
    <property type="molecule type" value="Transcribed_RNA"/>
</dbReference>
<dbReference type="Gene3D" id="3.80.10.10">
    <property type="entry name" value="Ribonuclease Inhibitor"/>
    <property type="match status" value="1"/>
</dbReference>
<dbReference type="InterPro" id="IPR053772">
    <property type="entry name" value="At1g61320/At1g61330-like"/>
</dbReference>
<name>A0A2P2K592_RHIMU</name>
<accession>A0A2P2K592</accession>
<feature type="domain" description="F-box" evidence="1">
    <location>
        <begin position="18"/>
        <end position="66"/>
    </location>
</feature>
<sequence>MNVTQVEDCCHDHNDDDGDRISKLPDEILCLIISFLSMREATGTRLLSRQWRSLCASASNLHFDLLTVCGIYCEKYYTMHSKFLKHKTSFLRGIDQFSCLYLGPRIDTFWVCFLLGYESASHIDKWIGFAIQMGAKNIDLDLFGYKDSERYNFPCHLLPQGERSHLKSLCVTSCLLRPSPDNANRFNSLTNLDLSGVNLEKIHLDCILSGCLNLERLKFQNCWLPQPFRIHGSLCHLKTLINTKHLRVHWYWCPFLHLY</sequence>
<dbReference type="InterPro" id="IPR055357">
    <property type="entry name" value="LRR_At1g61320_AtMIF1"/>
</dbReference>
<dbReference type="SMART" id="SM00256">
    <property type="entry name" value="FBOX"/>
    <property type="match status" value="1"/>
</dbReference>
<dbReference type="EMBL" id="GGEC01020423">
    <property type="protein sequence ID" value="MBX00907.1"/>
    <property type="molecule type" value="Transcribed_RNA"/>
</dbReference>
<reference evidence="2" key="1">
    <citation type="submission" date="2018-02" db="EMBL/GenBank/DDBJ databases">
        <title>Rhizophora mucronata_Transcriptome.</title>
        <authorList>
            <person name="Meera S.P."/>
            <person name="Sreeshan A."/>
            <person name="Augustine A."/>
        </authorList>
    </citation>
    <scope>NUCLEOTIDE SEQUENCE</scope>
    <source>
        <tissue evidence="2">Leaf</tissue>
    </source>
</reference>
<dbReference type="SUPFAM" id="SSF81383">
    <property type="entry name" value="F-box domain"/>
    <property type="match status" value="1"/>
</dbReference>
<organism evidence="2">
    <name type="scientific">Rhizophora mucronata</name>
    <name type="common">Asiatic mangrove</name>
    <dbReference type="NCBI Taxonomy" id="61149"/>
    <lineage>
        <taxon>Eukaryota</taxon>
        <taxon>Viridiplantae</taxon>
        <taxon>Streptophyta</taxon>
        <taxon>Embryophyta</taxon>
        <taxon>Tracheophyta</taxon>
        <taxon>Spermatophyta</taxon>
        <taxon>Magnoliopsida</taxon>
        <taxon>eudicotyledons</taxon>
        <taxon>Gunneridae</taxon>
        <taxon>Pentapetalae</taxon>
        <taxon>rosids</taxon>
        <taxon>fabids</taxon>
        <taxon>Malpighiales</taxon>
        <taxon>Rhizophoraceae</taxon>
        <taxon>Rhizophora</taxon>
    </lineage>
</organism>
<dbReference type="PANTHER" id="PTHR34145:SF28">
    <property type="entry name" value="F-BOX DOMAIN-CONTAINING PROTEIN"/>
    <property type="match status" value="1"/>
</dbReference>
<dbReference type="InterPro" id="IPR032675">
    <property type="entry name" value="LRR_dom_sf"/>
</dbReference>
<dbReference type="Pfam" id="PF23622">
    <property type="entry name" value="LRR_At1g61320_AtMIF1"/>
    <property type="match status" value="1"/>
</dbReference>
<dbReference type="InterPro" id="IPR001810">
    <property type="entry name" value="F-box_dom"/>
</dbReference>
<proteinExistence type="predicted"/>
<dbReference type="Gene3D" id="1.20.1280.50">
    <property type="match status" value="1"/>
</dbReference>
<evidence type="ECO:0000259" key="1">
    <source>
        <dbReference type="PROSITE" id="PS50181"/>
    </source>
</evidence>
<dbReference type="PANTHER" id="PTHR34145">
    <property type="entry name" value="OS02G0105600 PROTEIN"/>
    <property type="match status" value="1"/>
</dbReference>
<dbReference type="SUPFAM" id="SSF52058">
    <property type="entry name" value="L domain-like"/>
    <property type="match status" value="1"/>
</dbReference>
<evidence type="ECO:0000313" key="2">
    <source>
        <dbReference type="EMBL" id="MBX00907.1"/>
    </source>
</evidence>